<comment type="caution">
    <text evidence="5">The sequence shown here is derived from an EMBL/GenBank/DDBJ whole genome shotgun (WGS) entry which is preliminary data.</text>
</comment>
<dbReference type="AlphaFoldDB" id="A0A836JC33"/>
<organism evidence="5 6">
    <name type="scientific">Acromyrmex insinuator</name>
    <dbReference type="NCBI Taxonomy" id="230686"/>
    <lineage>
        <taxon>Eukaryota</taxon>
        <taxon>Metazoa</taxon>
        <taxon>Ecdysozoa</taxon>
        <taxon>Arthropoda</taxon>
        <taxon>Hexapoda</taxon>
        <taxon>Insecta</taxon>
        <taxon>Pterygota</taxon>
        <taxon>Neoptera</taxon>
        <taxon>Endopterygota</taxon>
        <taxon>Hymenoptera</taxon>
        <taxon>Apocrita</taxon>
        <taxon>Aculeata</taxon>
        <taxon>Formicoidea</taxon>
        <taxon>Formicidae</taxon>
        <taxon>Myrmicinae</taxon>
        <taxon>Acromyrmex</taxon>
    </lineage>
</organism>
<keyword evidence="3 4" id="KW-0175">Coiled coil</keyword>
<dbReference type="GO" id="GO:0005634">
    <property type="term" value="C:nucleus"/>
    <property type="evidence" value="ECO:0007669"/>
    <property type="project" value="TreeGrafter"/>
</dbReference>
<name>A0A836JC33_9HYME</name>
<dbReference type="SUPFAM" id="SSF52540">
    <property type="entry name" value="P-loop containing nucleoside triphosphate hydrolases"/>
    <property type="match status" value="1"/>
</dbReference>
<dbReference type="GO" id="GO:0000724">
    <property type="term" value="P:double-strand break repair via homologous recombination"/>
    <property type="evidence" value="ECO:0007669"/>
    <property type="project" value="TreeGrafter"/>
</dbReference>
<evidence type="ECO:0000256" key="3">
    <source>
        <dbReference type="ARBA" id="ARBA00023054"/>
    </source>
</evidence>
<protein>
    <recommendedName>
        <fullName evidence="2">Structural maintenance of chromosomes protein 5</fullName>
    </recommendedName>
</protein>
<dbReference type="Gene3D" id="3.40.50.300">
    <property type="entry name" value="P-loop containing nucleotide triphosphate hydrolases"/>
    <property type="match status" value="1"/>
</dbReference>
<feature type="non-terminal residue" evidence="5">
    <location>
        <position position="1"/>
    </location>
</feature>
<dbReference type="GO" id="GO:0003697">
    <property type="term" value="F:single-stranded DNA binding"/>
    <property type="evidence" value="ECO:0007669"/>
    <property type="project" value="TreeGrafter"/>
</dbReference>
<gene>
    <name evidence="5" type="primary">Smc5</name>
    <name evidence="5" type="ORF">G6Z75_0011800</name>
</gene>
<feature type="coiled-coil region" evidence="4">
    <location>
        <begin position="255"/>
        <end position="310"/>
    </location>
</feature>
<accession>A0A836JC33</accession>
<dbReference type="InterPro" id="IPR027417">
    <property type="entry name" value="P-loop_NTPase"/>
</dbReference>
<evidence type="ECO:0000256" key="2">
    <source>
        <dbReference type="ARBA" id="ARBA00018687"/>
    </source>
</evidence>
<evidence type="ECO:0000256" key="4">
    <source>
        <dbReference type="SAM" id="Coils"/>
    </source>
</evidence>
<dbReference type="PANTHER" id="PTHR45916:SF1">
    <property type="entry name" value="STRUCTURAL MAINTENANCE OF CHROMOSOMES PROTEIN 5"/>
    <property type="match status" value="1"/>
</dbReference>
<evidence type="ECO:0000256" key="1">
    <source>
        <dbReference type="ARBA" id="ARBA00010171"/>
    </source>
</evidence>
<dbReference type="GO" id="GO:0030915">
    <property type="term" value="C:Smc5-Smc6 complex"/>
    <property type="evidence" value="ECO:0007669"/>
    <property type="project" value="TreeGrafter"/>
</dbReference>
<reference evidence="5" key="1">
    <citation type="submission" date="2020-02" db="EMBL/GenBank/DDBJ databases">
        <title>Relaxed selection underlies rapid genomic changes in the transitions from sociality to social parasitism in ants.</title>
        <authorList>
            <person name="Bi X."/>
        </authorList>
    </citation>
    <scope>NUCLEOTIDE SEQUENCE</scope>
    <source>
        <strain evidence="5">BGI-DK2013a</strain>
        <tissue evidence="5">Whole body</tissue>
    </source>
</reference>
<feature type="coiled-coil region" evidence="4">
    <location>
        <begin position="719"/>
        <end position="767"/>
    </location>
</feature>
<feature type="coiled-coil region" evidence="4">
    <location>
        <begin position="87"/>
        <end position="209"/>
    </location>
</feature>
<feature type="coiled-coil region" evidence="4">
    <location>
        <begin position="497"/>
        <end position="576"/>
    </location>
</feature>
<keyword evidence="6" id="KW-1185">Reference proteome</keyword>
<dbReference type="Proteomes" id="UP000667349">
    <property type="component" value="Unassembled WGS sequence"/>
</dbReference>
<evidence type="ECO:0000313" key="5">
    <source>
        <dbReference type="EMBL" id="KAG5307038.1"/>
    </source>
</evidence>
<proteinExistence type="inferred from homology"/>
<feature type="non-terminal residue" evidence="5">
    <location>
        <position position="940"/>
    </location>
</feature>
<dbReference type="EMBL" id="JAANHZ010000783">
    <property type="protein sequence ID" value="KAG5307038.1"/>
    <property type="molecule type" value="Genomic_DNA"/>
</dbReference>
<sequence>MINGNHANSKNIQEFTSKLNIQVNNLCQFLPQDKVQDFSKMDAQALLENTERSVGDPKLLEYHLKLKDQRINFKKLEGDITNTKRLLESKTQRRDGLQQTVATIKEKKLIKKKIVTLKQKKAWMLYDQMRRKLVESKKARDKAAKEMQLIDKKLQPLNKKIENMKIEMTTLKNSLKDHNNKVNAKNAKLRNIMNEIFNSENSIKDAENICSRNIQAEQTRDQDIKFAQQQKSKLENDFSLTINEMGSEESLMEQMQNIASNIEEHRKGIKNLTNKIITLKHEDENISREMRAVQAELQTINIDVKRLELLKQKDVNAYKAVLWLKENRDKFSATVHLPMLLNINVKEASYAKYLENIIPFRDLIAFTCEDKRDMNLLLKYLREQQKLKVNVVHSDPMKRITLQPNIPIENIQKFGFKHYLVELIEVPPSILKYLVSMYRLNNIPVGTNEIENNTNYIPRNLNCYFSENNVYSVNTSKYTHETSTRISRVHGNGMLSIVLDKSKLQNLQERLQNLQEKKNKISINIKEIEEKLHLKTKTLDEYRANRNKCQQNVQHIQALKGRIHIAEDKLRQLEMGRMNIDDIKATYTNEIKAIIKKQLKLYKEYNGILQECFNCNTSNVEVKFAITLLQQTLLFKETEADELKDKFITAERIFKRHDEEFQPLKKEAERLYKEALTSTNNLNPQDDMFKAFNKAFEKLPATIAEINNELNIAQAKVFCMAQNVDAENILREYEEMQNNILDLTEFIKKKSILLEQMTKEIETLKEKWLQPLQQLIEKINANFSSFFFAMDCAGEVTLSHGENILDFDQYGLKIKVKFRDADELQELTRHFQSGGERTVTTAIYMIALQELSRVPFRCVDEINQGMDAVNERRVFDLLVKMTGRPGSSQYFLLTPKLLPKLSYTETVTVHCVFNGTVKADNEDFEFDVKDYCNHLASTDE</sequence>
<dbReference type="PANTHER" id="PTHR45916">
    <property type="entry name" value="STRUCTURAL MAINTENANCE OF CHROMOSOMES PROTEIN 5"/>
    <property type="match status" value="1"/>
</dbReference>
<evidence type="ECO:0000313" key="6">
    <source>
        <dbReference type="Proteomes" id="UP000667349"/>
    </source>
</evidence>
<comment type="similarity">
    <text evidence="1">Belongs to the SMC family. SMC5 subfamily.</text>
</comment>